<evidence type="ECO:0000256" key="1">
    <source>
        <dbReference type="ARBA" id="ARBA00008226"/>
    </source>
</evidence>
<dbReference type="InterPro" id="IPR015807">
    <property type="entry name" value="His-tRNA-ligase"/>
</dbReference>
<sequence>MAAPVNPPRGMRDFLPADKARREHALGIIRGVYRAHGFDEIETPVVEDYARLHAGLGGDNEKLSFSILKRGIRPEALAAAAKAGDAEALADLGLRFDLTVPLTRFYASHRAELPPVFRSIQIAPVWRAERPQKGRYRQFVQADIDIIGEAGPLAEMELITATSQALAALGLQGCVIRVNDRRILFGLLERCGFAADTHDRALITVDKLDKIGAAGVVDELREIDAAASERLGEVLAAVEPALAGEGIPLTRSAIAAALPGAAEQPGAAAGIENLAALGEALAGALPEGVELRFDPTLVRGMGYYTGTIFEVAHPGSGSSVGGGGRYDGMVGRFLGQDVPAVGFSIGFERVVDLIALPEASGPEAVALIADADAELADLLALKRELVARGHRVRIEKRQKNMKALLARVAAEGFAAIANVRAGVRDADALELRPLAGGAAPGRLP</sequence>
<evidence type="ECO:0000256" key="8">
    <source>
        <dbReference type="NCBIfam" id="TIGR00442"/>
    </source>
</evidence>
<feature type="binding site" evidence="9">
    <location>
        <position position="127"/>
    </location>
    <ligand>
        <name>L-histidine</name>
        <dbReference type="ChEBI" id="CHEBI:57595"/>
    </ligand>
</feature>
<comment type="similarity">
    <text evidence="1">Belongs to the class-II aminoacyl-tRNA synthetase family.</text>
</comment>
<dbReference type="Gene3D" id="3.30.930.10">
    <property type="entry name" value="Bira Bifunctional Protein, Domain 2"/>
    <property type="match status" value="1"/>
</dbReference>
<dbReference type="InterPro" id="IPR045864">
    <property type="entry name" value="aa-tRNA-synth_II/BPL/LPL"/>
</dbReference>
<dbReference type="GO" id="GO:0005524">
    <property type="term" value="F:ATP binding"/>
    <property type="evidence" value="ECO:0007669"/>
    <property type="project" value="UniProtKB-KW"/>
</dbReference>
<dbReference type="EMBL" id="MWZD01000017">
    <property type="protein sequence ID" value="PRI10639.1"/>
    <property type="molecule type" value="Genomic_DNA"/>
</dbReference>
<organism evidence="11 12">
    <name type="scientific">Leucobacter massiliensis</name>
    <dbReference type="NCBI Taxonomy" id="1686285"/>
    <lineage>
        <taxon>Bacteria</taxon>
        <taxon>Bacillati</taxon>
        <taxon>Actinomycetota</taxon>
        <taxon>Actinomycetes</taxon>
        <taxon>Micrococcales</taxon>
        <taxon>Microbacteriaceae</taxon>
        <taxon>Leucobacter</taxon>
    </lineage>
</organism>
<dbReference type="Pfam" id="PF13393">
    <property type="entry name" value="tRNA-synt_His"/>
    <property type="match status" value="1"/>
</dbReference>
<name>A0A2S9QM13_9MICO</name>
<dbReference type="RefSeq" id="WP_105805106.1">
    <property type="nucleotide sequence ID" value="NZ_MWZD01000017.1"/>
</dbReference>
<evidence type="ECO:0000256" key="6">
    <source>
        <dbReference type="ARBA" id="ARBA00022917"/>
    </source>
</evidence>
<keyword evidence="12" id="KW-1185">Reference proteome</keyword>
<dbReference type="InterPro" id="IPR041715">
    <property type="entry name" value="HisRS-like_core"/>
</dbReference>
<keyword evidence="6" id="KW-0648">Protein biosynthesis</keyword>
<evidence type="ECO:0000256" key="4">
    <source>
        <dbReference type="ARBA" id="ARBA00022741"/>
    </source>
</evidence>
<evidence type="ECO:0000256" key="7">
    <source>
        <dbReference type="ARBA" id="ARBA00047639"/>
    </source>
</evidence>
<evidence type="ECO:0000313" key="11">
    <source>
        <dbReference type="EMBL" id="PRI10639.1"/>
    </source>
</evidence>
<dbReference type="SUPFAM" id="SSF55681">
    <property type="entry name" value="Class II aaRS and biotin synthetases"/>
    <property type="match status" value="1"/>
</dbReference>
<evidence type="ECO:0000256" key="9">
    <source>
        <dbReference type="PIRSR" id="PIRSR001549-1"/>
    </source>
</evidence>
<dbReference type="GO" id="GO:0006427">
    <property type="term" value="P:histidyl-tRNA aminoacylation"/>
    <property type="evidence" value="ECO:0007669"/>
    <property type="project" value="UniProtKB-UniRule"/>
</dbReference>
<accession>A0A2S9QM13</accession>
<dbReference type="AlphaFoldDB" id="A0A2S9QM13"/>
<comment type="catalytic activity">
    <reaction evidence="7">
        <text>tRNA(His) + L-histidine + ATP = L-histidyl-tRNA(His) + AMP + diphosphate + H(+)</text>
        <dbReference type="Rhea" id="RHEA:17313"/>
        <dbReference type="Rhea" id="RHEA-COMP:9665"/>
        <dbReference type="Rhea" id="RHEA-COMP:9689"/>
        <dbReference type="ChEBI" id="CHEBI:15378"/>
        <dbReference type="ChEBI" id="CHEBI:30616"/>
        <dbReference type="ChEBI" id="CHEBI:33019"/>
        <dbReference type="ChEBI" id="CHEBI:57595"/>
        <dbReference type="ChEBI" id="CHEBI:78442"/>
        <dbReference type="ChEBI" id="CHEBI:78527"/>
        <dbReference type="ChEBI" id="CHEBI:456215"/>
        <dbReference type="EC" id="6.1.1.21"/>
    </reaction>
</comment>
<dbReference type="GO" id="GO:0005737">
    <property type="term" value="C:cytoplasm"/>
    <property type="evidence" value="ECO:0007669"/>
    <property type="project" value="UniProtKB-UniRule"/>
</dbReference>
<evidence type="ECO:0000313" key="12">
    <source>
        <dbReference type="Proteomes" id="UP000238650"/>
    </source>
</evidence>
<dbReference type="EC" id="6.1.1.21" evidence="3 8"/>
<feature type="domain" description="Aminoacyl-transfer RNA synthetases class-II family profile" evidence="10">
    <location>
        <begin position="29"/>
        <end position="362"/>
    </location>
</feature>
<dbReference type="PANTHER" id="PTHR11476">
    <property type="entry name" value="HISTIDYL-TRNA SYNTHETASE"/>
    <property type="match status" value="1"/>
</dbReference>
<keyword evidence="4" id="KW-0547">Nucleotide-binding</keyword>
<evidence type="ECO:0000256" key="2">
    <source>
        <dbReference type="ARBA" id="ARBA00011738"/>
    </source>
</evidence>
<dbReference type="Proteomes" id="UP000238650">
    <property type="component" value="Unassembled WGS sequence"/>
</dbReference>
<dbReference type="OrthoDB" id="9800814at2"/>
<dbReference type="InterPro" id="IPR004516">
    <property type="entry name" value="HisRS/HisZ"/>
</dbReference>
<comment type="subunit">
    <text evidence="2">Homodimer.</text>
</comment>
<keyword evidence="11" id="KW-0436">Ligase</keyword>
<proteinExistence type="inferred from homology"/>
<evidence type="ECO:0000259" key="10">
    <source>
        <dbReference type="PROSITE" id="PS50862"/>
    </source>
</evidence>
<dbReference type="CDD" id="cd00773">
    <property type="entry name" value="HisRS-like_core"/>
    <property type="match status" value="1"/>
</dbReference>
<protein>
    <recommendedName>
        <fullName evidence="3 8">Histidine--tRNA ligase</fullName>
        <ecNumber evidence="3 8">6.1.1.21</ecNumber>
    </recommendedName>
</protein>
<dbReference type="GO" id="GO:0004821">
    <property type="term" value="F:histidine-tRNA ligase activity"/>
    <property type="evidence" value="ECO:0007669"/>
    <property type="project" value="UniProtKB-UniRule"/>
</dbReference>
<feature type="binding site" evidence="9">
    <location>
        <position position="299"/>
    </location>
    <ligand>
        <name>L-histidine</name>
        <dbReference type="ChEBI" id="CHEBI:57595"/>
    </ligand>
</feature>
<feature type="binding site" evidence="9">
    <location>
        <position position="145"/>
    </location>
    <ligand>
        <name>L-histidine</name>
        <dbReference type="ChEBI" id="CHEBI:57595"/>
    </ligand>
</feature>
<feature type="binding site" evidence="9">
    <location>
        <begin position="303"/>
        <end position="304"/>
    </location>
    <ligand>
        <name>L-histidine</name>
        <dbReference type="ChEBI" id="CHEBI:57595"/>
    </ligand>
</feature>
<gene>
    <name evidence="11" type="ORF">B4915_06940</name>
</gene>
<dbReference type="InterPro" id="IPR006195">
    <property type="entry name" value="aa-tRNA-synth_II"/>
</dbReference>
<keyword evidence="5" id="KW-0067">ATP-binding</keyword>
<reference evidence="11 12" key="1">
    <citation type="journal article" date="2017" name="New Microbes New Infect">
        <title>Genome sequence of 'Leucobacter massiliensis' sp. nov. isolated from human pharynx after travel to the 2014 Hajj.</title>
        <authorList>
            <person name="Leangapichart T."/>
            <person name="Gautret P."/>
            <person name="Nguyen T.T."/>
            <person name="Armstrong N."/>
            <person name="Rolain J.M."/>
        </authorList>
    </citation>
    <scope>NUCLEOTIDE SEQUENCE [LARGE SCALE GENOMIC DNA]</scope>
    <source>
        <strain evidence="11 12">122RC15</strain>
    </source>
</reference>
<dbReference type="PIRSF" id="PIRSF001549">
    <property type="entry name" value="His-tRNA_synth"/>
    <property type="match status" value="1"/>
</dbReference>
<evidence type="ECO:0000256" key="3">
    <source>
        <dbReference type="ARBA" id="ARBA00012815"/>
    </source>
</evidence>
<dbReference type="PANTHER" id="PTHR11476:SF7">
    <property type="entry name" value="HISTIDINE--TRNA LIGASE"/>
    <property type="match status" value="1"/>
</dbReference>
<dbReference type="PROSITE" id="PS50862">
    <property type="entry name" value="AA_TRNA_LIGASE_II"/>
    <property type="match status" value="1"/>
</dbReference>
<comment type="caution">
    <text evidence="11">The sequence shown here is derived from an EMBL/GenBank/DDBJ whole genome shotgun (WGS) entry which is preliminary data.</text>
</comment>
<feature type="binding site" evidence="9">
    <location>
        <begin position="97"/>
        <end position="99"/>
    </location>
    <ligand>
        <name>L-histidine</name>
        <dbReference type="ChEBI" id="CHEBI:57595"/>
    </ligand>
</feature>
<dbReference type="NCBIfam" id="TIGR00442">
    <property type="entry name" value="hisS"/>
    <property type="match status" value="1"/>
</dbReference>
<feature type="binding site" evidence="9">
    <location>
        <position position="141"/>
    </location>
    <ligand>
        <name>L-histidine</name>
        <dbReference type="ChEBI" id="CHEBI:57595"/>
    </ligand>
</feature>
<evidence type="ECO:0000256" key="5">
    <source>
        <dbReference type="ARBA" id="ARBA00022840"/>
    </source>
</evidence>